<comment type="caution">
    <text evidence="2">The sequence shown here is derived from an EMBL/GenBank/DDBJ whole genome shotgun (WGS) entry which is preliminary data.</text>
</comment>
<organism evidence="2 3">
    <name type="scientific">Uliginosibacterium flavum</name>
    <dbReference type="NCBI Taxonomy" id="1396831"/>
    <lineage>
        <taxon>Bacteria</taxon>
        <taxon>Pseudomonadati</taxon>
        <taxon>Pseudomonadota</taxon>
        <taxon>Betaproteobacteria</taxon>
        <taxon>Rhodocyclales</taxon>
        <taxon>Zoogloeaceae</taxon>
        <taxon>Uliginosibacterium</taxon>
    </lineage>
</organism>
<evidence type="ECO:0000313" key="3">
    <source>
        <dbReference type="Proteomes" id="UP001549691"/>
    </source>
</evidence>
<protein>
    <submittedName>
        <fullName evidence="2">DUF2282 domain-containing protein</fullName>
    </submittedName>
</protein>
<name>A0ABV2TRA8_9RHOO</name>
<feature type="chain" id="PRO_5047301235" evidence="1">
    <location>
        <begin position="26"/>
        <end position="86"/>
    </location>
</feature>
<keyword evidence="3" id="KW-1185">Reference proteome</keyword>
<reference evidence="2 3" key="1">
    <citation type="submission" date="2024-07" db="EMBL/GenBank/DDBJ databases">
        <title>Uliginosibacterium flavum JJ3220;KACC:17644.</title>
        <authorList>
            <person name="Kim M.K."/>
        </authorList>
    </citation>
    <scope>NUCLEOTIDE SEQUENCE [LARGE SCALE GENOMIC DNA]</scope>
    <source>
        <strain evidence="2 3">KACC:17644</strain>
    </source>
</reference>
<feature type="signal peptide" evidence="1">
    <location>
        <begin position="1"/>
        <end position="25"/>
    </location>
</feature>
<proteinExistence type="predicted"/>
<evidence type="ECO:0000256" key="1">
    <source>
        <dbReference type="SAM" id="SignalP"/>
    </source>
</evidence>
<accession>A0ABV2TRA8</accession>
<gene>
    <name evidence="2" type="ORF">ABXR19_15365</name>
</gene>
<dbReference type="RefSeq" id="WP_354602025.1">
    <property type="nucleotide sequence ID" value="NZ_JBEWZI010000018.1"/>
</dbReference>
<dbReference type="EMBL" id="JBEWZI010000018">
    <property type="protein sequence ID" value="MET7015567.1"/>
    <property type="molecule type" value="Genomic_DNA"/>
</dbReference>
<keyword evidence="1" id="KW-0732">Signal</keyword>
<sequence length="86" mass="8678">MTKTALVSASLVSILALAAVQPAFAADAPQEKCYGVAKAGANDCASATGAHSCAGQSKKDNDPNTFKLVAKGTCEKMGGMMMAPKK</sequence>
<evidence type="ECO:0000313" key="2">
    <source>
        <dbReference type="EMBL" id="MET7015567.1"/>
    </source>
</evidence>
<dbReference type="Proteomes" id="UP001549691">
    <property type="component" value="Unassembled WGS sequence"/>
</dbReference>
<dbReference type="InterPro" id="IPR018740">
    <property type="entry name" value="DUF2282_membr"/>
</dbReference>
<dbReference type="Pfam" id="PF10048">
    <property type="entry name" value="DUF2282"/>
    <property type="match status" value="1"/>
</dbReference>